<gene>
    <name evidence="2" type="ORF">BLNAU_9734</name>
</gene>
<dbReference type="EMBL" id="JARBJD010000068">
    <property type="protein sequence ID" value="KAK2955341.1"/>
    <property type="molecule type" value="Genomic_DNA"/>
</dbReference>
<sequence length="202" mass="22857">MATQSENNTHFIEINPQPPQKTQQQSRAELFLSRIARLLASELNTLFESQSSKQNPEVSQPDSRKTSAESIFSFLVNCATIAQLTEAELLYTTCLVEMLITAQLNSDSPSTDLIIRNNLGTLLLCSVIITTKMLRDSPYTNKEWARHFGVPLADLNKSERIFLSRHNFQVSVPESAIMTMLHAIEIFDCKHTTHRSHVPERV</sequence>
<reference evidence="2 3" key="1">
    <citation type="journal article" date="2022" name="bioRxiv">
        <title>Genomics of Preaxostyla Flagellates Illuminates Evolutionary Transitions and the Path Towards Mitochondrial Loss.</title>
        <authorList>
            <person name="Novak L.V.F."/>
            <person name="Treitli S.C."/>
            <person name="Pyrih J."/>
            <person name="Halakuc P."/>
            <person name="Pipaliya S.V."/>
            <person name="Vacek V."/>
            <person name="Brzon O."/>
            <person name="Soukal P."/>
            <person name="Eme L."/>
            <person name="Dacks J.B."/>
            <person name="Karnkowska A."/>
            <person name="Elias M."/>
            <person name="Hampl V."/>
        </authorList>
    </citation>
    <scope>NUCLEOTIDE SEQUENCE [LARGE SCALE GENOMIC DNA]</scope>
    <source>
        <strain evidence="2">NAU3</strain>
        <tissue evidence="2">Gut</tissue>
    </source>
</reference>
<evidence type="ECO:0000313" key="2">
    <source>
        <dbReference type="EMBL" id="KAK2955341.1"/>
    </source>
</evidence>
<dbReference type="Proteomes" id="UP001281761">
    <property type="component" value="Unassembled WGS sequence"/>
</dbReference>
<dbReference type="InterPro" id="IPR013922">
    <property type="entry name" value="Cyclin_PHO80-like"/>
</dbReference>
<dbReference type="PANTHER" id="PTHR15615">
    <property type="match status" value="1"/>
</dbReference>
<protein>
    <recommendedName>
        <fullName evidence="4">Cyclin N-terminal domain-containing protein</fullName>
    </recommendedName>
</protein>
<organism evidence="2 3">
    <name type="scientific">Blattamonas nauphoetae</name>
    <dbReference type="NCBI Taxonomy" id="2049346"/>
    <lineage>
        <taxon>Eukaryota</taxon>
        <taxon>Metamonada</taxon>
        <taxon>Preaxostyla</taxon>
        <taxon>Oxymonadida</taxon>
        <taxon>Blattamonas</taxon>
    </lineage>
</organism>
<comment type="caution">
    <text evidence="2">The sequence shown here is derived from an EMBL/GenBank/DDBJ whole genome shotgun (WGS) entry which is preliminary data.</text>
</comment>
<dbReference type="Gene3D" id="1.10.472.10">
    <property type="entry name" value="Cyclin-like"/>
    <property type="match status" value="1"/>
</dbReference>
<dbReference type="PANTHER" id="PTHR15615:SF108">
    <property type="entry name" value="PROTEIN CNPPD1"/>
    <property type="match status" value="1"/>
</dbReference>
<proteinExistence type="predicted"/>
<accession>A0ABQ9XV30</accession>
<evidence type="ECO:0008006" key="4">
    <source>
        <dbReference type="Google" id="ProtNLM"/>
    </source>
</evidence>
<evidence type="ECO:0000256" key="1">
    <source>
        <dbReference type="SAM" id="MobiDB-lite"/>
    </source>
</evidence>
<name>A0ABQ9XV30_9EUKA</name>
<dbReference type="Pfam" id="PF08613">
    <property type="entry name" value="Cyclin"/>
    <property type="match status" value="1"/>
</dbReference>
<dbReference type="CDD" id="cd20557">
    <property type="entry name" value="CYCLIN_ScPCL1-like"/>
    <property type="match status" value="1"/>
</dbReference>
<keyword evidence="3" id="KW-1185">Reference proteome</keyword>
<feature type="region of interest" description="Disordered" evidence="1">
    <location>
        <begin position="1"/>
        <end position="26"/>
    </location>
</feature>
<evidence type="ECO:0000313" key="3">
    <source>
        <dbReference type="Proteomes" id="UP001281761"/>
    </source>
</evidence>
<feature type="compositionally biased region" description="Polar residues" evidence="1">
    <location>
        <begin position="1"/>
        <end position="10"/>
    </location>
</feature>